<dbReference type="AlphaFoldDB" id="A0A1E3GTX9"/>
<evidence type="ECO:0000256" key="3">
    <source>
        <dbReference type="RuleBase" id="RU003887"/>
    </source>
</evidence>
<dbReference type="PATRIC" id="fig|291169.3.peg.875"/>
<dbReference type="GO" id="GO:0001522">
    <property type="term" value="P:pseudouridine synthesis"/>
    <property type="evidence" value="ECO:0007669"/>
    <property type="project" value="InterPro"/>
</dbReference>
<dbReference type="InterPro" id="IPR042092">
    <property type="entry name" value="PsdUridine_s_RsuA/RluB/E/F_cat"/>
</dbReference>
<dbReference type="InterPro" id="IPR020103">
    <property type="entry name" value="PsdUridine_synth_cat_dom_sf"/>
</dbReference>
<dbReference type="InterPro" id="IPR000748">
    <property type="entry name" value="PsdUridine_synth_RsuA/RluB/E/F"/>
</dbReference>
<dbReference type="GO" id="GO:0140098">
    <property type="term" value="F:catalytic activity, acting on RNA"/>
    <property type="evidence" value="ECO:0007669"/>
    <property type="project" value="UniProtKB-ARBA"/>
</dbReference>
<dbReference type="RefSeq" id="WP_245652045.1">
    <property type="nucleotide sequence ID" value="NZ_MCRI01000005.1"/>
</dbReference>
<dbReference type="PANTHER" id="PTHR47683:SF2">
    <property type="entry name" value="RNA-BINDING S4 DOMAIN-CONTAINING PROTEIN"/>
    <property type="match status" value="1"/>
</dbReference>
<proteinExistence type="inferred from homology"/>
<dbReference type="Proteomes" id="UP000094379">
    <property type="component" value="Unassembled WGS sequence"/>
</dbReference>
<dbReference type="SUPFAM" id="SSF55120">
    <property type="entry name" value="Pseudouridine synthase"/>
    <property type="match status" value="1"/>
</dbReference>
<evidence type="ECO:0000256" key="4">
    <source>
        <dbReference type="SAM" id="MobiDB-lite"/>
    </source>
</evidence>
<dbReference type="NCBIfam" id="TIGR00093">
    <property type="entry name" value="pseudouridine synthase"/>
    <property type="match status" value="1"/>
</dbReference>
<dbReference type="GO" id="GO:0006364">
    <property type="term" value="P:rRNA processing"/>
    <property type="evidence" value="ECO:0007669"/>
    <property type="project" value="UniProtKB-ARBA"/>
</dbReference>
<dbReference type="STRING" id="291169.A9E74_00873"/>
<dbReference type="InterPro" id="IPR018496">
    <property type="entry name" value="PsdUridine_synth_RsuA/RluB_CS"/>
</dbReference>
<dbReference type="Pfam" id="PF00849">
    <property type="entry name" value="PseudoU_synth_2"/>
    <property type="match status" value="1"/>
</dbReference>
<name>A0A1E3GTX9_9GAMM</name>
<dbReference type="Gene3D" id="3.30.70.1560">
    <property type="entry name" value="Alpha-L RNA-binding motif"/>
    <property type="match status" value="1"/>
</dbReference>
<dbReference type="InterPro" id="IPR020094">
    <property type="entry name" value="TruA/RsuA/RluB/E/F_N"/>
</dbReference>
<reference evidence="6 7" key="1">
    <citation type="submission" date="2016-07" db="EMBL/GenBank/DDBJ databases">
        <title>Draft Genome Sequence of Methylophaga muralis Bur 1.</title>
        <authorList>
            <person name="Vasilenko O.V."/>
            <person name="Doronina N.V."/>
            <person name="Shmareva M.N."/>
            <person name="Tarlachkov S.V."/>
            <person name="Mustakhimov I."/>
            <person name="Trotsenko Y.A."/>
        </authorList>
    </citation>
    <scope>NUCLEOTIDE SEQUENCE [LARGE SCALE GENOMIC DNA]</scope>
    <source>
        <strain evidence="6 7">Bur 1</strain>
    </source>
</reference>
<evidence type="ECO:0000313" key="7">
    <source>
        <dbReference type="Proteomes" id="UP000094379"/>
    </source>
</evidence>
<gene>
    <name evidence="6" type="primary">rluE</name>
    <name evidence="6" type="ORF">A9E74_00873</name>
</gene>
<keyword evidence="7" id="KW-1185">Reference proteome</keyword>
<comment type="similarity">
    <text evidence="1 3">Belongs to the pseudouridine synthase RsuA family.</text>
</comment>
<evidence type="ECO:0000256" key="2">
    <source>
        <dbReference type="ARBA" id="ARBA00023235"/>
    </source>
</evidence>
<evidence type="ECO:0000313" key="6">
    <source>
        <dbReference type="EMBL" id="ODN67528.1"/>
    </source>
</evidence>
<dbReference type="InterPro" id="IPR006145">
    <property type="entry name" value="PsdUridine_synth_RsuA/RluA"/>
</dbReference>
<evidence type="ECO:0000256" key="1">
    <source>
        <dbReference type="ARBA" id="ARBA00008348"/>
    </source>
</evidence>
<organism evidence="6 7">
    <name type="scientific">Methylophaga muralis</name>
    <dbReference type="NCBI Taxonomy" id="291169"/>
    <lineage>
        <taxon>Bacteria</taxon>
        <taxon>Pseudomonadati</taxon>
        <taxon>Pseudomonadota</taxon>
        <taxon>Gammaproteobacteria</taxon>
        <taxon>Thiotrichales</taxon>
        <taxon>Piscirickettsiaceae</taxon>
        <taxon>Methylophaga</taxon>
    </lineage>
</organism>
<dbReference type="EMBL" id="MCRI01000005">
    <property type="protein sequence ID" value="ODN67528.1"/>
    <property type="molecule type" value="Genomic_DNA"/>
</dbReference>
<feature type="domain" description="Pseudouridine synthase RsuA/RluA-like" evidence="5">
    <location>
        <begin position="16"/>
        <end position="160"/>
    </location>
</feature>
<sequence>MAFYMIYGADITMTKLIAFNKPYDVLTQFNDNNGRKTLKDYIDIPEVYPAGRLDRDSEGLLLLTDDGRLQHHISDPRHKLTKTYWVQVENIPDAAAIEQLQRGVLLNDGLTKPANARLIDPPEVWERHPPVRFRQSIPTQWLELQISEGKNRQVRRMTAAVGHPTLRLIRAAIGPWQINDLLPGQWCEVNFQTMIKYADDLDSKNHRSRRNRTRPAISDGRGNDRQRTQTQPASRPSRRRRKPD</sequence>
<dbReference type="GO" id="GO:0009982">
    <property type="term" value="F:pseudouridine synthase activity"/>
    <property type="evidence" value="ECO:0007669"/>
    <property type="project" value="InterPro"/>
</dbReference>
<dbReference type="PROSITE" id="PS01149">
    <property type="entry name" value="PSI_RSU"/>
    <property type="match status" value="1"/>
</dbReference>
<comment type="caution">
    <text evidence="6">The sequence shown here is derived from an EMBL/GenBank/DDBJ whole genome shotgun (WGS) entry which is preliminary data.</text>
</comment>
<dbReference type="InterPro" id="IPR050343">
    <property type="entry name" value="RsuA_PseudoU_synthase"/>
</dbReference>
<protein>
    <recommendedName>
        <fullName evidence="3">Pseudouridine synthase</fullName>
        <ecNumber evidence="3">5.4.99.-</ecNumber>
    </recommendedName>
</protein>
<dbReference type="EC" id="5.4.99.-" evidence="3"/>
<feature type="region of interest" description="Disordered" evidence="4">
    <location>
        <begin position="202"/>
        <end position="244"/>
    </location>
</feature>
<dbReference type="Gene3D" id="3.30.70.580">
    <property type="entry name" value="Pseudouridine synthase I, catalytic domain, N-terminal subdomain"/>
    <property type="match status" value="1"/>
</dbReference>
<keyword evidence="2 3" id="KW-0413">Isomerase</keyword>
<dbReference type="GO" id="GO:0003723">
    <property type="term" value="F:RNA binding"/>
    <property type="evidence" value="ECO:0007669"/>
    <property type="project" value="InterPro"/>
</dbReference>
<dbReference type="PANTHER" id="PTHR47683">
    <property type="entry name" value="PSEUDOURIDINE SYNTHASE FAMILY PROTEIN-RELATED"/>
    <property type="match status" value="1"/>
</dbReference>
<accession>A0A1E3GTX9</accession>
<evidence type="ECO:0000259" key="5">
    <source>
        <dbReference type="Pfam" id="PF00849"/>
    </source>
</evidence>